<organism evidence="2 3">
    <name type="scientific">Duganella lactea</name>
    <dbReference type="NCBI Taxonomy" id="2692173"/>
    <lineage>
        <taxon>Bacteria</taxon>
        <taxon>Pseudomonadati</taxon>
        <taxon>Pseudomonadota</taxon>
        <taxon>Betaproteobacteria</taxon>
        <taxon>Burkholderiales</taxon>
        <taxon>Oxalobacteraceae</taxon>
        <taxon>Telluria group</taxon>
        <taxon>Duganella</taxon>
    </lineage>
</organism>
<dbReference type="Proteomes" id="UP000449678">
    <property type="component" value="Unassembled WGS sequence"/>
</dbReference>
<dbReference type="EMBL" id="WWCO01000011">
    <property type="protein sequence ID" value="MYM35911.1"/>
    <property type="molecule type" value="Genomic_DNA"/>
</dbReference>
<comment type="caution">
    <text evidence="2">The sequence shown here is derived from an EMBL/GenBank/DDBJ whole genome shotgun (WGS) entry which is preliminary data.</text>
</comment>
<keyword evidence="1" id="KW-0812">Transmembrane</keyword>
<evidence type="ECO:0000313" key="3">
    <source>
        <dbReference type="Proteomes" id="UP000449678"/>
    </source>
</evidence>
<proteinExistence type="predicted"/>
<evidence type="ECO:0000313" key="2">
    <source>
        <dbReference type="EMBL" id="MYM35911.1"/>
    </source>
</evidence>
<keyword evidence="1" id="KW-1133">Transmembrane helix</keyword>
<protein>
    <recommendedName>
        <fullName evidence="4">DUF1640 domain-containing protein</fullName>
    </recommendedName>
</protein>
<evidence type="ECO:0000256" key="1">
    <source>
        <dbReference type="SAM" id="Phobius"/>
    </source>
</evidence>
<evidence type="ECO:0008006" key="4">
    <source>
        <dbReference type="Google" id="ProtNLM"/>
    </source>
</evidence>
<keyword evidence="1" id="KW-0472">Membrane</keyword>
<sequence length="88" mass="9884">MDEHIGERVCTLETDVAVIHSNYVRRDEFADLRTEVRVGFAQVDARIETGIAKLDAQIDKSTATLLKWMFVSQLSVAALVLAAIKYLF</sequence>
<feature type="transmembrane region" description="Helical" evidence="1">
    <location>
        <begin position="68"/>
        <end position="87"/>
    </location>
</feature>
<gene>
    <name evidence="2" type="ORF">GTP38_16370</name>
</gene>
<keyword evidence="3" id="KW-1185">Reference proteome</keyword>
<name>A0ABW9VAB3_9BURK</name>
<accession>A0ABW9VAB3</accession>
<reference evidence="2 3" key="1">
    <citation type="submission" date="2019-12" db="EMBL/GenBank/DDBJ databases">
        <title>Novel species isolated from a subtropical stream in China.</title>
        <authorList>
            <person name="Lu H."/>
        </authorList>
    </citation>
    <scope>NUCLEOTIDE SEQUENCE [LARGE SCALE GENOMIC DNA]</scope>
    <source>
        <strain evidence="2 3">FT94W</strain>
    </source>
</reference>
<dbReference type="RefSeq" id="WP_160991293.1">
    <property type="nucleotide sequence ID" value="NZ_WWCO01000011.1"/>
</dbReference>